<organism evidence="6 7">
    <name type="scientific">Leptospirillum ferriphilum</name>
    <dbReference type="NCBI Taxonomy" id="178606"/>
    <lineage>
        <taxon>Bacteria</taxon>
        <taxon>Pseudomonadati</taxon>
        <taxon>Nitrospirota</taxon>
        <taxon>Nitrospiria</taxon>
        <taxon>Nitrospirales</taxon>
        <taxon>Nitrospiraceae</taxon>
        <taxon>Leptospirillum</taxon>
    </lineage>
</organism>
<dbReference type="PROSITE" id="PS51257">
    <property type="entry name" value="PROKAR_LIPOPROTEIN"/>
    <property type="match status" value="1"/>
</dbReference>
<evidence type="ECO:0000256" key="1">
    <source>
        <dbReference type="ARBA" id="ARBA00009477"/>
    </source>
</evidence>
<evidence type="ECO:0000313" key="6">
    <source>
        <dbReference type="EMBL" id="OOH69736.1"/>
    </source>
</evidence>
<gene>
    <name evidence="6" type="ORF">BOX24_12010</name>
</gene>
<dbReference type="PANTHER" id="PTHR30469">
    <property type="entry name" value="MULTIDRUG RESISTANCE PROTEIN MDTA"/>
    <property type="match status" value="1"/>
</dbReference>
<dbReference type="PANTHER" id="PTHR30469:SF37">
    <property type="entry name" value="RAGD PROTEIN"/>
    <property type="match status" value="1"/>
</dbReference>
<feature type="domain" description="CzcB-like barrel-sandwich hybrid" evidence="4">
    <location>
        <begin position="69"/>
        <end position="190"/>
    </location>
</feature>
<dbReference type="Gene3D" id="2.40.420.20">
    <property type="match status" value="1"/>
</dbReference>
<dbReference type="NCBIfam" id="TIGR01730">
    <property type="entry name" value="RND_mfp"/>
    <property type="match status" value="1"/>
</dbReference>
<evidence type="ECO:0000259" key="3">
    <source>
        <dbReference type="Pfam" id="PF25954"/>
    </source>
</evidence>
<evidence type="ECO:0000259" key="5">
    <source>
        <dbReference type="Pfam" id="PF25989"/>
    </source>
</evidence>
<dbReference type="GO" id="GO:1990281">
    <property type="term" value="C:efflux pump complex"/>
    <property type="evidence" value="ECO:0007669"/>
    <property type="project" value="TreeGrafter"/>
</dbReference>
<dbReference type="Proteomes" id="UP000188586">
    <property type="component" value="Unassembled WGS sequence"/>
</dbReference>
<reference evidence="6 7" key="1">
    <citation type="submission" date="2016-11" db="EMBL/GenBank/DDBJ databases">
        <title>Comparative genomics of co-occurring bacteria in distinct bioleaching systems unravels niche-specific adaptation.</title>
        <authorList>
            <person name="Zhang X."/>
            <person name="Liu X."/>
            <person name="Yin H."/>
        </authorList>
    </citation>
    <scope>NUCLEOTIDE SEQUENCE [LARGE SCALE GENOMIC DNA]</scope>
    <source>
        <strain evidence="6 7">DX</strain>
    </source>
</reference>
<dbReference type="RefSeq" id="WP_014960058.1">
    <property type="nucleotide sequence ID" value="NZ_MPOJ01000030.1"/>
</dbReference>
<dbReference type="InterPro" id="IPR058637">
    <property type="entry name" value="YknX-like_C"/>
</dbReference>
<evidence type="ECO:0000259" key="4">
    <source>
        <dbReference type="Pfam" id="PF25973"/>
    </source>
</evidence>
<sequence>MLEKWGFVFLFWMANVFSLFSGGCQKHHDNSVARTKDLAGVSISVGVQHPLFRNLPIIVRLPGTILPFQTAAINAQVTGYLKSVRVDIGDKVREGDILADISVPELSNHFIKALADFQYHLILLDRYRKTLRSSPDLISAEEVDLARNKYLVSLAELRKLVSELQFSVIRAPFDGFITRRYIDPGALVGPRKTGSEGPSALFRLDDLHKIRVVMDIPQRFVNDIHKGTQASLLIPGPFHLPVSGEVALISHALNPDSKTMPVQAIFPNPEGLLKPGMFIRVHLLVRTLSGALTIPDSALVTRNGLTFVYTIDNKGRVEERRIVTGEDNGIEVEILKGLYPDDTVIVTGKHQVLPGDHPRVHPVSLPRQPEEGKKNE</sequence>
<comment type="similarity">
    <text evidence="1">Belongs to the membrane fusion protein (MFP) (TC 8.A.1) family.</text>
</comment>
<dbReference type="Gene3D" id="2.40.50.100">
    <property type="match status" value="1"/>
</dbReference>
<dbReference type="InterPro" id="IPR058647">
    <property type="entry name" value="BSH_CzcB-like"/>
</dbReference>
<feature type="domain" description="YknX-like C-terminal permuted SH3-like" evidence="5">
    <location>
        <begin position="291"/>
        <end position="355"/>
    </location>
</feature>
<dbReference type="Pfam" id="PF25954">
    <property type="entry name" value="Beta-barrel_RND_2"/>
    <property type="match status" value="1"/>
</dbReference>
<evidence type="ECO:0000256" key="2">
    <source>
        <dbReference type="SAM" id="MobiDB-lite"/>
    </source>
</evidence>
<accession>A0A1V3SSQ9</accession>
<dbReference type="SUPFAM" id="SSF111369">
    <property type="entry name" value="HlyD-like secretion proteins"/>
    <property type="match status" value="1"/>
</dbReference>
<dbReference type="Pfam" id="PF25973">
    <property type="entry name" value="BSH_CzcB"/>
    <property type="match status" value="1"/>
</dbReference>
<dbReference type="Pfam" id="PF25989">
    <property type="entry name" value="YknX_C"/>
    <property type="match status" value="1"/>
</dbReference>
<dbReference type="Gene3D" id="2.40.30.170">
    <property type="match status" value="1"/>
</dbReference>
<name>A0A1V3SSQ9_9BACT</name>
<dbReference type="AlphaFoldDB" id="A0A1V3SSQ9"/>
<proteinExistence type="inferred from homology"/>
<evidence type="ECO:0000313" key="7">
    <source>
        <dbReference type="Proteomes" id="UP000188586"/>
    </source>
</evidence>
<feature type="domain" description="CusB-like beta-barrel" evidence="3">
    <location>
        <begin position="212"/>
        <end position="283"/>
    </location>
</feature>
<dbReference type="GO" id="GO:0015562">
    <property type="term" value="F:efflux transmembrane transporter activity"/>
    <property type="evidence" value="ECO:0007669"/>
    <property type="project" value="TreeGrafter"/>
</dbReference>
<feature type="region of interest" description="Disordered" evidence="2">
    <location>
        <begin position="352"/>
        <end position="376"/>
    </location>
</feature>
<protein>
    <submittedName>
        <fullName evidence="6">Uncharacterized protein</fullName>
    </submittedName>
</protein>
<dbReference type="InterPro" id="IPR006143">
    <property type="entry name" value="RND_pump_MFP"/>
</dbReference>
<dbReference type="EMBL" id="MPOJ01000030">
    <property type="protein sequence ID" value="OOH69736.1"/>
    <property type="molecule type" value="Genomic_DNA"/>
</dbReference>
<dbReference type="InterPro" id="IPR058792">
    <property type="entry name" value="Beta-barrel_RND_2"/>
</dbReference>
<comment type="caution">
    <text evidence="6">The sequence shown here is derived from an EMBL/GenBank/DDBJ whole genome shotgun (WGS) entry which is preliminary data.</text>
</comment>
<dbReference type="OMA" id="ENATRMQ"/>